<name>A0A9N9N4B3_9GLOM</name>
<accession>A0A9N9N4B3</accession>
<comment type="caution">
    <text evidence="1">The sequence shown here is derived from an EMBL/GenBank/DDBJ whole genome shotgun (WGS) entry which is preliminary data.</text>
</comment>
<evidence type="ECO:0000313" key="1">
    <source>
        <dbReference type="EMBL" id="CAG8701331.1"/>
    </source>
</evidence>
<gene>
    <name evidence="1" type="ORF">AGERDE_LOCUS13524</name>
</gene>
<protein>
    <submittedName>
        <fullName evidence="1">8350_t:CDS:1</fullName>
    </submittedName>
</protein>
<sequence>TMTSSSTNTKNNNDSLMSSEIIKSIEKHELLISFPSRLQIQSLSSSPPL</sequence>
<dbReference type="Proteomes" id="UP000789831">
    <property type="component" value="Unassembled WGS sequence"/>
</dbReference>
<evidence type="ECO:0000313" key="2">
    <source>
        <dbReference type="Proteomes" id="UP000789831"/>
    </source>
</evidence>
<keyword evidence="2" id="KW-1185">Reference proteome</keyword>
<feature type="non-terminal residue" evidence="1">
    <location>
        <position position="49"/>
    </location>
</feature>
<dbReference type="AlphaFoldDB" id="A0A9N9N4B3"/>
<organism evidence="1 2">
    <name type="scientific">Ambispora gerdemannii</name>
    <dbReference type="NCBI Taxonomy" id="144530"/>
    <lineage>
        <taxon>Eukaryota</taxon>
        <taxon>Fungi</taxon>
        <taxon>Fungi incertae sedis</taxon>
        <taxon>Mucoromycota</taxon>
        <taxon>Glomeromycotina</taxon>
        <taxon>Glomeromycetes</taxon>
        <taxon>Archaeosporales</taxon>
        <taxon>Ambisporaceae</taxon>
        <taxon>Ambispora</taxon>
    </lineage>
</organism>
<proteinExistence type="predicted"/>
<feature type="non-terminal residue" evidence="1">
    <location>
        <position position="1"/>
    </location>
</feature>
<dbReference type="EMBL" id="CAJVPL010018214">
    <property type="protein sequence ID" value="CAG8701331.1"/>
    <property type="molecule type" value="Genomic_DNA"/>
</dbReference>
<reference evidence="1" key="1">
    <citation type="submission" date="2021-06" db="EMBL/GenBank/DDBJ databases">
        <authorList>
            <person name="Kallberg Y."/>
            <person name="Tangrot J."/>
            <person name="Rosling A."/>
        </authorList>
    </citation>
    <scope>NUCLEOTIDE SEQUENCE</scope>
    <source>
        <strain evidence="1">MT106</strain>
    </source>
</reference>